<evidence type="ECO:0000313" key="4">
    <source>
        <dbReference type="Proteomes" id="UP000092598"/>
    </source>
</evidence>
<dbReference type="Pfam" id="PF01613">
    <property type="entry name" value="Flavin_Reduct"/>
    <property type="match status" value="1"/>
</dbReference>
<reference evidence="3 4" key="1">
    <citation type="submission" date="2016-07" db="EMBL/GenBank/DDBJ databases">
        <title>Enhancement of antibiotic productionsby engineered nitrateutilization in actinobacteria.</title>
        <authorList>
            <person name="Meng S.C."/>
        </authorList>
    </citation>
    <scope>NUCLEOTIDE SEQUENCE [LARGE SCALE GENOMIC DNA]</scope>
    <source>
        <strain evidence="3 4">NRRL 2936</strain>
    </source>
</reference>
<accession>A0A1B1MF07</accession>
<dbReference type="Gene3D" id="2.30.110.10">
    <property type="entry name" value="Electron Transport, Fmn-binding Protein, Chain A"/>
    <property type="match status" value="1"/>
</dbReference>
<comment type="similarity">
    <text evidence="1">Belongs to the non-flavoprotein flavin reductase family.</text>
</comment>
<gene>
    <name evidence="3" type="ORF">SLINC_4873</name>
</gene>
<keyword evidence="2" id="KW-0560">Oxidoreductase</keyword>
<dbReference type="GO" id="GO:0042602">
    <property type="term" value="F:riboflavin reductase (NADPH) activity"/>
    <property type="evidence" value="ECO:0007669"/>
    <property type="project" value="TreeGrafter"/>
</dbReference>
<evidence type="ECO:0000313" key="3">
    <source>
        <dbReference type="EMBL" id="ANS67097.1"/>
    </source>
</evidence>
<dbReference type="InterPro" id="IPR050268">
    <property type="entry name" value="NADH-dep_flavin_reductase"/>
</dbReference>
<dbReference type="AlphaFoldDB" id="A0A1B1MF07"/>
<dbReference type="InterPro" id="IPR002563">
    <property type="entry name" value="Flavin_Rdtase-like_dom"/>
</dbReference>
<dbReference type="OrthoDB" id="3677205at2"/>
<dbReference type="InterPro" id="IPR012349">
    <property type="entry name" value="Split_barrel_FMN-bd"/>
</dbReference>
<name>A0A1B1MF07_STRLN</name>
<dbReference type="STRING" id="1915.SLINC_4873"/>
<dbReference type="Proteomes" id="UP000092598">
    <property type="component" value="Chromosome"/>
</dbReference>
<evidence type="ECO:0000256" key="2">
    <source>
        <dbReference type="ARBA" id="ARBA00023002"/>
    </source>
</evidence>
<evidence type="ECO:0000256" key="1">
    <source>
        <dbReference type="ARBA" id="ARBA00008898"/>
    </source>
</evidence>
<keyword evidence="4" id="KW-1185">Reference proteome</keyword>
<dbReference type="GO" id="GO:0010181">
    <property type="term" value="F:FMN binding"/>
    <property type="evidence" value="ECO:0007669"/>
    <property type="project" value="InterPro"/>
</dbReference>
<sequence length="170" mass="17991">MTVTPPQFRELFGSFPAQVAIVTAVDADGQPRGFTCTATCAVSATPPLLLVCVDENSQTLPAILTSRSFVVNILSGTGEAASRVFAGKLPDKFDHVRWRPSDIAGGAPILTDVVLAYAECQVVQIQPAGDHRIVVGRIEGSAVFPRTPLLYGRGDYTSPSLSPQLPSPAR</sequence>
<dbReference type="SMART" id="SM00903">
    <property type="entry name" value="Flavin_Reduct"/>
    <property type="match status" value="1"/>
</dbReference>
<dbReference type="SUPFAM" id="SSF50475">
    <property type="entry name" value="FMN-binding split barrel"/>
    <property type="match status" value="1"/>
</dbReference>
<protein>
    <submittedName>
        <fullName evidence="3">Putative FMN:NADH oxidoreductase</fullName>
    </submittedName>
</protein>
<dbReference type="KEGG" id="sls:SLINC_4873"/>
<dbReference type="EMBL" id="CP016438">
    <property type="protein sequence ID" value="ANS67097.1"/>
    <property type="molecule type" value="Genomic_DNA"/>
</dbReference>
<dbReference type="PANTHER" id="PTHR30466:SF11">
    <property type="entry name" value="FLAVIN-DEPENDENT MONOOXYGENASE, REDUCTASE SUBUNIT HSAB"/>
    <property type="match status" value="1"/>
</dbReference>
<dbReference type="PANTHER" id="PTHR30466">
    <property type="entry name" value="FLAVIN REDUCTASE"/>
    <property type="match status" value="1"/>
</dbReference>
<organism evidence="3 4">
    <name type="scientific">Streptomyces lincolnensis</name>
    <dbReference type="NCBI Taxonomy" id="1915"/>
    <lineage>
        <taxon>Bacteria</taxon>
        <taxon>Bacillati</taxon>
        <taxon>Actinomycetota</taxon>
        <taxon>Actinomycetes</taxon>
        <taxon>Kitasatosporales</taxon>
        <taxon>Streptomycetaceae</taxon>
        <taxon>Streptomyces</taxon>
    </lineage>
</organism>
<proteinExistence type="inferred from homology"/>